<name>A0ABD5U0R6_9EURY</name>
<dbReference type="SUPFAM" id="SSF111331">
    <property type="entry name" value="NAD kinase/diacylglycerol kinase-like"/>
    <property type="match status" value="1"/>
</dbReference>
<dbReference type="InterPro" id="IPR017437">
    <property type="entry name" value="ATP-NAD_kinase_PpnK-typ_C"/>
</dbReference>
<sequence>MSGDDAPTFVVRGGSEASAVTAAVEEAGGVVAARVAADVPFDAVSFDADADDVDAVLAVGEAALLSRVDGETPPVLPVDAGYGRHSLDSSAVGLAVEAVRSDEARTVRHPTVSVRVGGEAAGRALTDVTLMTSEPARISEYAVAERPPSGGPTDVEGGAEVDSFRADGVVAATPLGSAGYARAAGGPVLDADAGLAVVPVAPYATATDSWVLRPPVTLSVRRDDAAVSLILDDEVVRDVPPEVPVEIDADGEVPLLRVPGTAGRTRS</sequence>
<keyword evidence="1" id="KW-0418">Kinase</keyword>
<gene>
    <name evidence="1" type="ORF">ACFQEV_15085</name>
</gene>
<protein>
    <submittedName>
        <fullName evidence="1">NAD(+)/NADH kinase</fullName>
    </submittedName>
</protein>
<reference evidence="1 2" key="1">
    <citation type="journal article" date="2019" name="Int. J. Syst. Evol. Microbiol.">
        <title>The Global Catalogue of Microorganisms (GCM) 10K type strain sequencing project: providing services to taxonomists for standard genome sequencing and annotation.</title>
        <authorList>
            <consortium name="The Broad Institute Genomics Platform"/>
            <consortium name="The Broad Institute Genome Sequencing Center for Infectious Disease"/>
            <person name="Wu L."/>
            <person name="Ma J."/>
        </authorList>
    </citation>
    <scope>NUCLEOTIDE SEQUENCE [LARGE SCALE GENOMIC DNA]</scope>
    <source>
        <strain evidence="1 2">YIM 94188</strain>
    </source>
</reference>
<dbReference type="EMBL" id="JBHSXH010000015">
    <property type="protein sequence ID" value="MFC6826305.1"/>
    <property type="molecule type" value="Genomic_DNA"/>
</dbReference>
<dbReference type="GO" id="GO:0016301">
    <property type="term" value="F:kinase activity"/>
    <property type="evidence" value="ECO:0007669"/>
    <property type="project" value="UniProtKB-KW"/>
</dbReference>
<dbReference type="Proteomes" id="UP001596408">
    <property type="component" value="Unassembled WGS sequence"/>
</dbReference>
<keyword evidence="2" id="KW-1185">Reference proteome</keyword>
<dbReference type="Gene3D" id="2.60.200.30">
    <property type="entry name" value="Probable inorganic polyphosphate/atp-NAD kinase, domain 2"/>
    <property type="match status" value="1"/>
</dbReference>
<organism evidence="1 2">
    <name type="scientific">Halopelagius fulvigenes</name>
    <dbReference type="NCBI Taxonomy" id="1198324"/>
    <lineage>
        <taxon>Archaea</taxon>
        <taxon>Methanobacteriati</taxon>
        <taxon>Methanobacteriota</taxon>
        <taxon>Stenosarchaea group</taxon>
        <taxon>Halobacteria</taxon>
        <taxon>Halobacteriales</taxon>
        <taxon>Haloferacaceae</taxon>
    </lineage>
</organism>
<accession>A0ABD5U0R6</accession>
<keyword evidence="1" id="KW-0808">Transferase</keyword>
<dbReference type="Pfam" id="PF20143">
    <property type="entry name" value="NAD_kinase_C"/>
    <property type="match status" value="1"/>
</dbReference>
<evidence type="ECO:0000313" key="1">
    <source>
        <dbReference type="EMBL" id="MFC6826305.1"/>
    </source>
</evidence>
<proteinExistence type="predicted"/>
<evidence type="ECO:0000313" key="2">
    <source>
        <dbReference type="Proteomes" id="UP001596408"/>
    </source>
</evidence>
<dbReference type="AlphaFoldDB" id="A0ABD5U0R6"/>
<dbReference type="InterPro" id="IPR016064">
    <property type="entry name" value="NAD/diacylglycerol_kinase_sf"/>
</dbReference>
<comment type="caution">
    <text evidence="1">The sequence shown here is derived from an EMBL/GenBank/DDBJ whole genome shotgun (WGS) entry which is preliminary data.</text>
</comment>
<dbReference type="RefSeq" id="WP_379697704.1">
    <property type="nucleotide sequence ID" value="NZ_JBHSXH010000015.1"/>
</dbReference>